<feature type="transmembrane region" description="Helical" evidence="4">
    <location>
        <begin position="118"/>
        <end position="139"/>
    </location>
</feature>
<dbReference type="InterPro" id="IPR011701">
    <property type="entry name" value="MFS"/>
</dbReference>
<organism evidence="5 6">
    <name type="scientific">Agrobacterium tumefaciens</name>
    <dbReference type="NCBI Taxonomy" id="358"/>
    <lineage>
        <taxon>Bacteria</taxon>
        <taxon>Pseudomonadati</taxon>
        <taxon>Pseudomonadota</taxon>
        <taxon>Alphaproteobacteria</taxon>
        <taxon>Hyphomicrobiales</taxon>
        <taxon>Rhizobiaceae</taxon>
        <taxon>Rhizobium/Agrobacterium group</taxon>
        <taxon>Agrobacterium</taxon>
        <taxon>Agrobacterium tumefaciens complex</taxon>
    </lineage>
</organism>
<dbReference type="Proteomes" id="UP000035017">
    <property type="component" value="Unassembled WGS sequence"/>
</dbReference>
<feature type="transmembrane region" description="Helical" evidence="4">
    <location>
        <begin position="189"/>
        <end position="211"/>
    </location>
</feature>
<evidence type="ECO:0000256" key="4">
    <source>
        <dbReference type="SAM" id="Phobius"/>
    </source>
</evidence>
<feature type="transmembrane region" description="Helical" evidence="4">
    <location>
        <begin position="348"/>
        <end position="368"/>
    </location>
</feature>
<evidence type="ECO:0000313" key="6">
    <source>
        <dbReference type="Proteomes" id="UP000035017"/>
    </source>
</evidence>
<dbReference type="Pfam" id="PF07690">
    <property type="entry name" value="MFS_1"/>
    <property type="match status" value="1"/>
</dbReference>
<dbReference type="InterPro" id="IPR052524">
    <property type="entry name" value="MFS_Cyanate_Porter"/>
</dbReference>
<dbReference type="CDD" id="cd17339">
    <property type="entry name" value="MFS_NIMT_CynX_like"/>
    <property type="match status" value="1"/>
</dbReference>
<evidence type="ECO:0000256" key="1">
    <source>
        <dbReference type="ARBA" id="ARBA00022692"/>
    </source>
</evidence>
<reference evidence="5 6" key="1">
    <citation type="submission" date="2014-12" db="EMBL/GenBank/DDBJ databases">
        <title>16Stimator: statistical estimation of ribosomal gene copy numbers from draft genome assemblies.</title>
        <authorList>
            <person name="Perisin M.A."/>
            <person name="Vetter M."/>
            <person name="Gilbert J.A."/>
            <person name="Bergelson J."/>
        </authorList>
    </citation>
    <scope>NUCLEOTIDE SEQUENCE [LARGE SCALE GENOMIC DNA]</scope>
    <source>
        <strain evidence="5 6">MEJ076</strain>
    </source>
</reference>
<feature type="transmembrane region" description="Helical" evidence="4">
    <location>
        <begin position="231"/>
        <end position="251"/>
    </location>
</feature>
<dbReference type="SUPFAM" id="SSF103473">
    <property type="entry name" value="MFS general substrate transporter"/>
    <property type="match status" value="1"/>
</dbReference>
<dbReference type="GO" id="GO:0022857">
    <property type="term" value="F:transmembrane transporter activity"/>
    <property type="evidence" value="ECO:0007669"/>
    <property type="project" value="InterPro"/>
</dbReference>
<dbReference type="Gene3D" id="1.20.1250.20">
    <property type="entry name" value="MFS general substrate transporter like domains"/>
    <property type="match status" value="1"/>
</dbReference>
<keyword evidence="3 4" id="KW-0472">Membrane</keyword>
<sequence length="374" mass="39123">MMLAANLRPALTTIGLLIEPIRATTGISLTAAGLLNSLPLVALGLFAPLGHLGRRFGVERMVVAALCLLMIGILVRSQGTATTLFLGSVCLAAGIAIGNVMVPGIIKRDFPTRSKGLTTTYAVTLGLTAALASGLAVPLAEVLPGGWQASLGFWAIPAAVTALIWVPYTRSAEQSAHRSENDSVHVSPWQSALAWLVTLFMGLQSLLFYVAVSWLPTVFQQSGFSPKESGLLIVIFQVVALIVAMAMPLLLKKAKNQSAIAVVAALLATFSVCGFIMFPGAALLWMTTLGMGGGAMMILALAFISLRSSNHHQTASLSVMSQSVGYLIAAAGPFCFGLLHDMTGEWKIPLATLAALTILAAFAGFAAGRDHTYS</sequence>
<evidence type="ECO:0000256" key="3">
    <source>
        <dbReference type="ARBA" id="ARBA00023136"/>
    </source>
</evidence>
<gene>
    <name evidence="5" type="ORF">RU07_18520</name>
</gene>
<keyword evidence="1 4" id="KW-0812">Transmembrane</keyword>
<feature type="transmembrane region" description="Helical" evidence="4">
    <location>
        <begin position="258"/>
        <end position="278"/>
    </location>
</feature>
<feature type="transmembrane region" description="Helical" evidence="4">
    <location>
        <begin position="84"/>
        <end position="106"/>
    </location>
</feature>
<comment type="caution">
    <text evidence="5">The sequence shown here is derived from an EMBL/GenBank/DDBJ whole genome shotgun (WGS) entry which is preliminary data.</text>
</comment>
<feature type="transmembrane region" description="Helical" evidence="4">
    <location>
        <begin position="151"/>
        <end position="168"/>
    </location>
</feature>
<feature type="transmembrane region" description="Helical" evidence="4">
    <location>
        <begin position="61"/>
        <end position="78"/>
    </location>
</feature>
<evidence type="ECO:0000313" key="5">
    <source>
        <dbReference type="EMBL" id="KIP99641.1"/>
    </source>
</evidence>
<evidence type="ECO:0000256" key="2">
    <source>
        <dbReference type="ARBA" id="ARBA00022989"/>
    </source>
</evidence>
<keyword evidence="2 4" id="KW-1133">Transmembrane helix</keyword>
<accession>A0A0D0KRS8</accession>
<feature type="transmembrane region" description="Helical" evidence="4">
    <location>
        <begin position="284"/>
        <end position="304"/>
    </location>
</feature>
<protein>
    <recommendedName>
        <fullName evidence="7">MFS transporter</fullName>
    </recommendedName>
</protein>
<feature type="transmembrane region" description="Helical" evidence="4">
    <location>
        <begin position="33"/>
        <end position="49"/>
    </location>
</feature>
<proteinExistence type="predicted"/>
<name>A0A0D0KRS8_AGRTU</name>
<evidence type="ECO:0008006" key="7">
    <source>
        <dbReference type="Google" id="ProtNLM"/>
    </source>
</evidence>
<dbReference type="PANTHER" id="PTHR23523:SF2">
    <property type="entry name" value="2-NITROIMIDAZOLE TRANSPORTER"/>
    <property type="match status" value="1"/>
</dbReference>
<dbReference type="PANTHER" id="PTHR23523">
    <property type="match status" value="1"/>
</dbReference>
<dbReference type="InterPro" id="IPR036259">
    <property type="entry name" value="MFS_trans_sf"/>
</dbReference>
<dbReference type="EMBL" id="JXQV01000026">
    <property type="protein sequence ID" value="KIP99641.1"/>
    <property type="molecule type" value="Genomic_DNA"/>
</dbReference>
<dbReference type="AlphaFoldDB" id="A0A0D0KRS8"/>
<feature type="transmembrane region" description="Helical" evidence="4">
    <location>
        <begin position="324"/>
        <end position="342"/>
    </location>
</feature>